<comment type="caution">
    <text evidence="5">The sequence shown here is derived from an EMBL/GenBank/DDBJ whole genome shotgun (WGS) entry which is preliminary data.</text>
</comment>
<gene>
    <name evidence="5" type="ORF">AWE51_06715</name>
</gene>
<dbReference type="Proteomes" id="UP000076715">
    <property type="component" value="Unassembled WGS sequence"/>
</dbReference>
<protein>
    <recommendedName>
        <fullName evidence="4">HTH araC/xylS-type domain-containing protein</fullName>
    </recommendedName>
</protein>
<evidence type="ECO:0000313" key="6">
    <source>
        <dbReference type="Proteomes" id="UP000076715"/>
    </source>
</evidence>
<feature type="domain" description="HTH araC/xylS-type" evidence="4">
    <location>
        <begin position="223"/>
        <end position="325"/>
    </location>
</feature>
<dbReference type="GO" id="GO:0005829">
    <property type="term" value="C:cytosol"/>
    <property type="evidence" value="ECO:0007669"/>
    <property type="project" value="TreeGrafter"/>
</dbReference>
<dbReference type="SUPFAM" id="SSF46689">
    <property type="entry name" value="Homeodomain-like"/>
    <property type="match status" value="1"/>
</dbReference>
<dbReference type="GO" id="GO:0003700">
    <property type="term" value="F:DNA-binding transcription factor activity"/>
    <property type="evidence" value="ECO:0007669"/>
    <property type="project" value="InterPro"/>
</dbReference>
<dbReference type="SMART" id="SM00342">
    <property type="entry name" value="HTH_ARAC"/>
    <property type="match status" value="1"/>
</dbReference>
<dbReference type="OrthoDB" id="5582699at2"/>
<evidence type="ECO:0000256" key="1">
    <source>
        <dbReference type="ARBA" id="ARBA00023015"/>
    </source>
</evidence>
<name>A0A162FBA2_9FLAO</name>
<dbReference type="InterPro" id="IPR009057">
    <property type="entry name" value="Homeodomain-like_sf"/>
</dbReference>
<dbReference type="Pfam" id="PF12833">
    <property type="entry name" value="HTH_18"/>
    <property type="match status" value="1"/>
</dbReference>
<proteinExistence type="predicted"/>
<dbReference type="InterPro" id="IPR018060">
    <property type="entry name" value="HTH_AraC"/>
</dbReference>
<accession>A0A162FBA2</accession>
<dbReference type="RefSeq" id="WP_066314308.1">
    <property type="nucleotide sequence ID" value="NZ_LQRT01000013.1"/>
</dbReference>
<reference evidence="5 6" key="1">
    <citation type="submission" date="2016-01" db="EMBL/GenBank/DDBJ databases">
        <title>The draft genome sequence of Aquimarina sp. RZW4-3-2.</title>
        <authorList>
            <person name="Wang Y."/>
        </authorList>
    </citation>
    <scope>NUCLEOTIDE SEQUENCE [LARGE SCALE GENOMIC DNA]</scope>
    <source>
        <strain evidence="5 6">RZW4-3-2</strain>
    </source>
</reference>
<keyword evidence="6" id="KW-1185">Reference proteome</keyword>
<evidence type="ECO:0000259" key="4">
    <source>
        <dbReference type="PROSITE" id="PS01124"/>
    </source>
</evidence>
<keyword evidence="2" id="KW-0238">DNA-binding</keyword>
<dbReference type="PANTHER" id="PTHR47894:SF1">
    <property type="entry name" value="HTH-TYPE TRANSCRIPTIONAL REGULATOR VQSM"/>
    <property type="match status" value="1"/>
</dbReference>
<sequence>MKQLYFVYQVSYFKPLLLRLENCGLDVASTIRKSEIRHFDLSNSKNYIPTGVVHDFLVALKKECKIDSFVDYLSCGFCLSELGSFGTYIKGQPTLKKAISEFVKFSNILQTNLKADLRIHKDIVVFSFSFLEKCSHGSRISENIILVILCQLFKMYLGNNWNPITIYIPNTAISDIKSLSPRGKYFVQNNRSEYKFVFSKSLLDTEVCAISLNSSIVPECQETNIINIIEQVISSYECGCIPSLKTLSIHFNTSESSMKRLLKSNQTKFSNILEEILYNRAIHLLTKSDMNINLISENLGYSDSPNFIRSFKKWTGLTPGIYREHLRVS</sequence>
<dbReference type="Gene3D" id="1.10.10.60">
    <property type="entry name" value="Homeodomain-like"/>
    <property type="match status" value="1"/>
</dbReference>
<organism evidence="5 6">
    <name type="scientific">Aquimarina aggregata</name>
    <dbReference type="NCBI Taxonomy" id="1642818"/>
    <lineage>
        <taxon>Bacteria</taxon>
        <taxon>Pseudomonadati</taxon>
        <taxon>Bacteroidota</taxon>
        <taxon>Flavobacteriia</taxon>
        <taxon>Flavobacteriales</taxon>
        <taxon>Flavobacteriaceae</taxon>
        <taxon>Aquimarina</taxon>
    </lineage>
</organism>
<dbReference type="PROSITE" id="PS01124">
    <property type="entry name" value="HTH_ARAC_FAMILY_2"/>
    <property type="match status" value="1"/>
</dbReference>
<dbReference type="PANTHER" id="PTHR47894">
    <property type="entry name" value="HTH-TYPE TRANSCRIPTIONAL REGULATOR GADX"/>
    <property type="match status" value="1"/>
</dbReference>
<evidence type="ECO:0000256" key="2">
    <source>
        <dbReference type="ARBA" id="ARBA00023125"/>
    </source>
</evidence>
<keyword evidence="1" id="KW-0805">Transcription regulation</keyword>
<dbReference type="STRING" id="1642818.AWE51_06715"/>
<dbReference type="AlphaFoldDB" id="A0A162FBA2"/>
<evidence type="ECO:0000256" key="3">
    <source>
        <dbReference type="ARBA" id="ARBA00023163"/>
    </source>
</evidence>
<dbReference type="GO" id="GO:0000976">
    <property type="term" value="F:transcription cis-regulatory region binding"/>
    <property type="evidence" value="ECO:0007669"/>
    <property type="project" value="TreeGrafter"/>
</dbReference>
<keyword evidence="3" id="KW-0804">Transcription</keyword>
<evidence type="ECO:0000313" key="5">
    <source>
        <dbReference type="EMBL" id="KZS40636.1"/>
    </source>
</evidence>
<dbReference type="EMBL" id="LQRT01000013">
    <property type="protein sequence ID" value="KZS40636.1"/>
    <property type="molecule type" value="Genomic_DNA"/>
</dbReference>